<organism evidence="1 2">
    <name type="scientific">Meloidogyne incognita</name>
    <name type="common">Southern root-knot nematode worm</name>
    <name type="synonym">Oxyuris incognita</name>
    <dbReference type="NCBI Taxonomy" id="6306"/>
    <lineage>
        <taxon>Eukaryota</taxon>
        <taxon>Metazoa</taxon>
        <taxon>Ecdysozoa</taxon>
        <taxon>Nematoda</taxon>
        <taxon>Chromadorea</taxon>
        <taxon>Rhabditida</taxon>
        <taxon>Tylenchina</taxon>
        <taxon>Tylenchomorpha</taxon>
        <taxon>Tylenchoidea</taxon>
        <taxon>Meloidogynidae</taxon>
        <taxon>Meloidogyninae</taxon>
        <taxon>Meloidogyne</taxon>
        <taxon>Meloidogyne incognita group</taxon>
    </lineage>
</organism>
<protein>
    <submittedName>
        <fullName evidence="2">Candidate secreted effector</fullName>
    </submittedName>
</protein>
<accession>A0A914MR37</accession>
<keyword evidence="1" id="KW-1185">Reference proteome</keyword>
<dbReference type="Proteomes" id="UP000887563">
    <property type="component" value="Unplaced"/>
</dbReference>
<name>A0A914MR37_MELIC</name>
<evidence type="ECO:0000313" key="1">
    <source>
        <dbReference type="Proteomes" id="UP000887563"/>
    </source>
</evidence>
<reference evidence="2" key="1">
    <citation type="submission" date="2022-11" db="UniProtKB">
        <authorList>
            <consortium name="WormBaseParasite"/>
        </authorList>
    </citation>
    <scope>IDENTIFICATION</scope>
</reference>
<dbReference type="WBParaSite" id="Minc3s02233g28999">
    <property type="protein sequence ID" value="Minc3s02233g28999"/>
    <property type="gene ID" value="Minc3s02233g28999"/>
</dbReference>
<proteinExistence type="predicted"/>
<sequence>MHTIFNVTIYCNILTVHLKVNHSLHFKVYCYYLVERRFAAAEEAGHVERNDGRRFATVAASEASTTAA</sequence>
<dbReference type="AlphaFoldDB" id="A0A914MR37"/>
<evidence type="ECO:0000313" key="2">
    <source>
        <dbReference type="WBParaSite" id="Minc3s02233g28999"/>
    </source>
</evidence>